<keyword evidence="2" id="KW-1185">Reference proteome</keyword>
<dbReference type="CDD" id="cd06325">
    <property type="entry name" value="PBP1_ABC_unchar_transporter"/>
    <property type="match status" value="1"/>
</dbReference>
<dbReference type="PATRIC" id="fig|1203554.3.peg.548"/>
<dbReference type="Proteomes" id="UP000014400">
    <property type="component" value="Unassembled WGS sequence"/>
</dbReference>
<dbReference type="InterPro" id="IPR028082">
    <property type="entry name" value="Peripla_BP_I"/>
</dbReference>
<dbReference type="RefSeq" id="WP_016473936.1">
    <property type="nucleotide sequence ID" value="NZ_KE150480.1"/>
</dbReference>
<reference evidence="1 2" key="1">
    <citation type="submission" date="2013-04" db="EMBL/GenBank/DDBJ databases">
        <title>The Genome Sequence of Sutterella wadsworthensis HGA0223.</title>
        <authorList>
            <consortium name="The Broad Institute Genomics Platform"/>
            <person name="Earl A."/>
            <person name="Ward D."/>
            <person name="Feldgarden M."/>
            <person name="Gevers D."/>
            <person name="Schmidt T.M."/>
            <person name="Dover J."/>
            <person name="Dai D."/>
            <person name="Walker B."/>
            <person name="Young S."/>
            <person name="Zeng Q."/>
            <person name="Gargeya S."/>
            <person name="Fitzgerald M."/>
            <person name="Haas B."/>
            <person name="Abouelleil A."/>
            <person name="Allen A.W."/>
            <person name="Alvarado L."/>
            <person name="Arachchi H.M."/>
            <person name="Berlin A.M."/>
            <person name="Chapman S.B."/>
            <person name="Gainer-Dewar J."/>
            <person name="Goldberg J."/>
            <person name="Griggs A."/>
            <person name="Gujja S."/>
            <person name="Hansen M."/>
            <person name="Howarth C."/>
            <person name="Imamovic A."/>
            <person name="Ireland A."/>
            <person name="Larimer J."/>
            <person name="McCowan C."/>
            <person name="Murphy C."/>
            <person name="Pearson M."/>
            <person name="Poon T.W."/>
            <person name="Priest M."/>
            <person name="Roberts A."/>
            <person name="Saif S."/>
            <person name="Shea T."/>
            <person name="Sisk P."/>
            <person name="Sykes S."/>
            <person name="Wortman J."/>
            <person name="Nusbaum C."/>
            <person name="Birren B."/>
        </authorList>
    </citation>
    <scope>NUCLEOTIDE SEQUENCE [LARGE SCALE GENOMIC DNA]</scope>
    <source>
        <strain evidence="1 2">HGA0223</strain>
    </source>
</reference>
<dbReference type="PANTHER" id="PTHR35271">
    <property type="entry name" value="ABC TRANSPORTER, SUBSTRATE-BINDING LIPOPROTEIN-RELATED"/>
    <property type="match status" value="1"/>
</dbReference>
<dbReference type="Gene3D" id="3.40.50.2300">
    <property type="match status" value="2"/>
</dbReference>
<dbReference type="SUPFAM" id="SSF53822">
    <property type="entry name" value="Periplasmic binding protein-like I"/>
    <property type="match status" value="1"/>
</dbReference>
<dbReference type="InterPro" id="IPR007487">
    <property type="entry name" value="ABC_transpt-TYRBP-like"/>
</dbReference>
<organism evidence="1 2">
    <name type="scientific">Sutterella wadsworthensis HGA0223</name>
    <dbReference type="NCBI Taxonomy" id="1203554"/>
    <lineage>
        <taxon>Bacteria</taxon>
        <taxon>Pseudomonadati</taxon>
        <taxon>Pseudomonadota</taxon>
        <taxon>Betaproteobacteria</taxon>
        <taxon>Burkholderiales</taxon>
        <taxon>Sutterellaceae</taxon>
        <taxon>Sutterella</taxon>
    </lineage>
</organism>
<evidence type="ECO:0008006" key="3">
    <source>
        <dbReference type="Google" id="ProtNLM"/>
    </source>
</evidence>
<comment type="caution">
    <text evidence="1">The sequence shown here is derived from an EMBL/GenBank/DDBJ whole genome shotgun (WGS) entry which is preliminary data.</text>
</comment>
<gene>
    <name evidence="1" type="ORF">HMPREF1476_00565</name>
</gene>
<dbReference type="PANTHER" id="PTHR35271:SF1">
    <property type="entry name" value="ABC TRANSPORTER, SUBSTRATE-BINDING LIPOPROTEIN"/>
    <property type="match status" value="1"/>
</dbReference>
<sequence length="355" mass="36695">MTSLHPAQHLTFSRRSVAALAAAVLFLAGCGEEAKTTAADAAAASKTTPAQQAPIPVGVVQLVEHEALDATVKGFIDELAARGFKDGENIRIDHQNAQGDQATLANIGTRFVSNKSQLIFASSTPAVQAMARATKTIPVVATAVTSFEAAKVVKSDAAPGGNVTGVSNLSPITAQLDLLVEIAALTPNTAKTKPIGVVFNPSEVNAQFQVDRFKAAAEKLGIEVLTASASSVNDVPQALNSLKGKICGFWFPTDNVIASAAATVAKVAAEAKLPVVASDSALVRAGSLASISVDYYELGRMTGAMGADILEGKKTPGEIPVGFQTAQKPFINLKVAQSIGLELPQALLERSNVQK</sequence>
<dbReference type="AlphaFoldDB" id="S3CJU5"/>
<dbReference type="STRING" id="1203554.HMPREF1476_00565"/>
<protein>
    <recommendedName>
        <fullName evidence="3">ABC transporter substrate-binding protein</fullName>
    </recommendedName>
</protein>
<evidence type="ECO:0000313" key="2">
    <source>
        <dbReference type="Proteomes" id="UP000014400"/>
    </source>
</evidence>
<proteinExistence type="predicted"/>
<evidence type="ECO:0000313" key="1">
    <source>
        <dbReference type="EMBL" id="EPE00785.1"/>
    </source>
</evidence>
<dbReference type="eggNOG" id="COG2984">
    <property type="taxonomic scope" value="Bacteria"/>
</dbReference>
<accession>S3CJU5</accession>
<dbReference type="HOGENOM" id="CLU_058196_1_0_4"/>
<dbReference type="Pfam" id="PF04392">
    <property type="entry name" value="ABC_sub_bind"/>
    <property type="match status" value="1"/>
</dbReference>
<dbReference type="EMBL" id="ATCF01000010">
    <property type="protein sequence ID" value="EPE00785.1"/>
    <property type="molecule type" value="Genomic_DNA"/>
</dbReference>
<name>S3CJU5_9BURK</name>